<keyword evidence="1" id="KW-0812">Transmembrane</keyword>
<organism evidence="2 3">
    <name type="scientific">Fodinicola feengrottensis</name>
    <dbReference type="NCBI Taxonomy" id="435914"/>
    <lineage>
        <taxon>Bacteria</taxon>
        <taxon>Bacillati</taxon>
        <taxon>Actinomycetota</taxon>
        <taxon>Actinomycetes</taxon>
        <taxon>Mycobacteriales</taxon>
        <taxon>Fodinicola</taxon>
    </lineage>
</organism>
<evidence type="ECO:0000313" key="3">
    <source>
        <dbReference type="Proteomes" id="UP001500618"/>
    </source>
</evidence>
<evidence type="ECO:0000313" key="2">
    <source>
        <dbReference type="EMBL" id="GAA1697919.1"/>
    </source>
</evidence>
<dbReference type="EMBL" id="BAAANY010000020">
    <property type="protein sequence ID" value="GAA1697919.1"/>
    <property type="molecule type" value="Genomic_DNA"/>
</dbReference>
<keyword evidence="1" id="KW-0472">Membrane</keyword>
<gene>
    <name evidence="2" type="ORF">GCM10009765_54220</name>
</gene>
<feature type="transmembrane region" description="Helical" evidence="1">
    <location>
        <begin position="498"/>
        <end position="517"/>
    </location>
</feature>
<reference evidence="2 3" key="1">
    <citation type="journal article" date="2019" name="Int. J. Syst. Evol. Microbiol.">
        <title>The Global Catalogue of Microorganisms (GCM) 10K type strain sequencing project: providing services to taxonomists for standard genome sequencing and annotation.</title>
        <authorList>
            <consortium name="The Broad Institute Genomics Platform"/>
            <consortium name="The Broad Institute Genome Sequencing Center for Infectious Disease"/>
            <person name="Wu L."/>
            <person name="Ma J."/>
        </authorList>
    </citation>
    <scope>NUCLEOTIDE SEQUENCE [LARGE SCALE GENOMIC DNA]</scope>
    <source>
        <strain evidence="2 3">JCM 14718</strain>
    </source>
</reference>
<accession>A0ABN2I3A6</accession>
<protein>
    <submittedName>
        <fullName evidence="2">Uncharacterized protein</fullName>
    </submittedName>
</protein>
<sequence length="537" mass="60011">MSSPRTTAHLRDLAGPDLYRRNAFRITGLSTTADPRDIRQRRQQFGVAWQVGTQLTDDGPVPLPAPASEPQVRAAFDILADPRQRIIHELFWLWGVTSKSSCTCLNAAHARHDAAVRAHARALDLEADGKPHKEQDLQDCWSKAITLWSAVVDHPSWENHLRHRISTLDDPRLDRAALPGLQRDLPLVLITPTAELAANAYVDNKRHLANLRRWSVPMAAMTDAVERTVGPDLDQVTAVLKDAQGLLDRNDPRAAVELVVKKAKPVLLRVGPVAEVGRFRRATTLVDQAAILLNNSCMRTNEAQRGKPTYDPAKLTEAVGWLEHAAELAVDAETRKGIDRNREELAAMIDLMERIGGKFKPLPPSPTPKPTRITGARKTYAEIQRDKMADVMDSLGLGTTKPADFPPETESAVRIVRRWTDRVIRAGQEEYLFTLTATWRSRATGRELIDELDRQLNLLGPREMDRRRAARRNRWWYFVASLAMVVACYFWTTPAITWGAAIGAAGFAVLRGIVAVAKIAKRIVRFIESDSIVQGQR</sequence>
<proteinExistence type="predicted"/>
<comment type="caution">
    <text evidence="2">The sequence shown here is derived from an EMBL/GenBank/DDBJ whole genome shotgun (WGS) entry which is preliminary data.</text>
</comment>
<evidence type="ECO:0000256" key="1">
    <source>
        <dbReference type="SAM" id="Phobius"/>
    </source>
</evidence>
<feature type="transmembrane region" description="Helical" evidence="1">
    <location>
        <begin position="475"/>
        <end position="492"/>
    </location>
</feature>
<keyword evidence="3" id="KW-1185">Reference proteome</keyword>
<dbReference type="Proteomes" id="UP001500618">
    <property type="component" value="Unassembled WGS sequence"/>
</dbReference>
<name>A0ABN2I3A6_9ACTN</name>
<keyword evidence="1" id="KW-1133">Transmembrane helix</keyword>
<dbReference type="RefSeq" id="WP_344313232.1">
    <property type="nucleotide sequence ID" value="NZ_BAAANY010000020.1"/>
</dbReference>